<dbReference type="EMBL" id="JXJN01011938">
    <property type="status" value="NOT_ANNOTATED_CDS"/>
    <property type="molecule type" value="Genomic_DNA"/>
</dbReference>
<evidence type="ECO:0000313" key="1">
    <source>
        <dbReference type="EnsemblMetazoa" id="GPPI025583-PA"/>
    </source>
</evidence>
<protein>
    <submittedName>
        <fullName evidence="1">Uncharacterized protein</fullName>
    </submittedName>
</protein>
<dbReference type="EnsemblMetazoa" id="GPPI025583-RA">
    <property type="protein sequence ID" value="GPPI025583-PA"/>
    <property type="gene ID" value="GPPI025583"/>
</dbReference>
<dbReference type="Proteomes" id="UP000092460">
    <property type="component" value="Unassembled WGS sequence"/>
</dbReference>
<keyword evidence="2" id="KW-1185">Reference proteome</keyword>
<proteinExistence type="predicted"/>
<dbReference type="AlphaFoldDB" id="A0A1B0BCD0"/>
<name>A0A1B0BCD0_9MUSC</name>
<dbReference type="VEuPathDB" id="VectorBase:GPPI025583"/>
<evidence type="ECO:0000313" key="2">
    <source>
        <dbReference type="Proteomes" id="UP000092460"/>
    </source>
</evidence>
<accession>A0A1B0BCD0</accession>
<reference evidence="1" key="2">
    <citation type="submission" date="2020-05" db="UniProtKB">
        <authorList>
            <consortium name="EnsemblMetazoa"/>
        </authorList>
    </citation>
    <scope>IDENTIFICATION</scope>
    <source>
        <strain evidence="1">IAEA</strain>
    </source>
</reference>
<sequence length="164" mass="19062">MKPPEKNHYLFCTLASDVIFLLAHYQLLQTKETTSDSIQLIYDLSGYSKLFKRLSLLTIVTDDVGREEKWKTLGLPCEHDHRKDSRQMRGILFRRISAKLQHLQAMGNSAKVFLTRAYAVVDFTEVYRLRLCGYKYQYIDTISCPGTASKFLSIEMISPCHHYM</sequence>
<reference evidence="2" key="1">
    <citation type="submission" date="2015-01" db="EMBL/GenBank/DDBJ databases">
        <authorList>
            <person name="Aksoy S."/>
            <person name="Warren W."/>
            <person name="Wilson R.K."/>
        </authorList>
    </citation>
    <scope>NUCLEOTIDE SEQUENCE [LARGE SCALE GENOMIC DNA]</scope>
    <source>
        <strain evidence="2">IAEA</strain>
    </source>
</reference>
<organism evidence="1 2">
    <name type="scientific">Glossina palpalis gambiensis</name>
    <dbReference type="NCBI Taxonomy" id="67801"/>
    <lineage>
        <taxon>Eukaryota</taxon>
        <taxon>Metazoa</taxon>
        <taxon>Ecdysozoa</taxon>
        <taxon>Arthropoda</taxon>
        <taxon>Hexapoda</taxon>
        <taxon>Insecta</taxon>
        <taxon>Pterygota</taxon>
        <taxon>Neoptera</taxon>
        <taxon>Endopterygota</taxon>
        <taxon>Diptera</taxon>
        <taxon>Brachycera</taxon>
        <taxon>Muscomorpha</taxon>
        <taxon>Hippoboscoidea</taxon>
        <taxon>Glossinidae</taxon>
        <taxon>Glossina</taxon>
    </lineage>
</organism>